<sequence>MTESTELMTVDNICNRVYIIRGQQVMLDYDLAEIYGYEVKRLNEQVKRNIARFPEDFMFQLTTEEDGFLKSQFATSSWGGKRKLPYAFTEQGIYMLATVLRGELAEQQSIFIMRAFREMRHYIKQNQQFVTQSEMHLVSARVSEISVQMSNMADRQKKTEQDIQVIQKSIDTLNENFVSDKDFKNFVIYKGQKFEADATYIDIYQQAKKSIYVVDDYVNIKTLQLLSQKQAGVEVVLFTENGHGKRGFLTTAVVNDFIQEYPPLRIKPNADCHDRLIVLDYGLATEQAYHCGASSKDAGKKLCAINVIIETSMIHPVIDKLLLAPDKQI</sequence>
<protein>
    <submittedName>
        <fullName evidence="2">ORF6N domain-containing protein</fullName>
    </submittedName>
</protein>
<name>A0A7G9FMB5_9FIRM</name>
<keyword evidence="3" id="KW-1185">Reference proteome</keyword>
<dbReference type="KEGG" id="wcp:H9Q76_13470"/>
<dbReference type="AlphaFoldDB" id="A0A7G9FMB5"/>
<organism evidence="2 3">
    <name type="scientific">Wujia chipingensis</name>
    <dbReference type="NCBI Taxonomy" id="2763670"/>
    <lineage>
        <taxon>Bacteria</taxon>
        <taxon>Bacillati</taxon>
        <taxon>Bacillota</taxon>
        <taxon>Clostridia</taxon>
        <taxon>Lachnospirales</taxon>
        <taxon>Lachnospiraceae</taxon>
        <taxon>Wujia</taxon>
    </lineage>
</organism>
<proteinExistence type="predicted"/>
<dbReference type="InterPro" id="IPR018873">
    <property type="entry name" value="KilA-N_DNA-bd_domain"/>
</dbReference>
<gene>
    <name evidence="2" type="ORF">H9Q76_13470</name>
</gene>
<evidence type="ECO:0000313" key="3">
    <source>
        <dbReference type="Proteomes" id="UP000515819"/>
    </source>
</evidence>
<dbReference type="RefSeq" id="WP_249321308.1">
    <property type="nucleotide sequence ID" value="NZ_CP060632.1"/>
</dbReference>
<dbReference type="Pfam" id="PF10543">
    <property type="entry name" value="ORF6N"/>
    <property type="match status" value="1"/>
</dbReference>
<dbReference type="Proteomes" id="UP000515819">
    <property type="component" value="Chromosome"/>
</dbReference>
<feature type="domain" description="KilA-N DNA-binding" evidence="1">
    <location>
        <begin position="15"/>
        <end position="99"/>
    </location>
</feature>
<reference evidence="2 3" key="1">
    <citation type="submission" date="2020-08" db="EMBL/GenBank/DDBJ databases">
        <authorList>
            <person name="Liu C."/>
            <person name="Sun Q."/>
        </authorList>
    </citation>
    <scope>NUCLEOTIDE SEQUENCE [LARGE SCALE GENOMIC DNA]</scope>
    <source>
        <strain evidence="2 3">NSJ-4</strain>
    </source>
</reference>
<evidence type="ECO:0000259" key="1">
    <source>
        <dbReference type="Pfam" id="PF10543"/>
    </source>
</evidence>
<accession>A0A7G9FMB5</accession>
<evidence type="ECO:0000313" key="2">
    <source>
        <dbReference type="EMBL" id="QNL99696.1"/>
    </source>
</evidence>
<dbReference type="EMBL" id="CP060632">
    <property type="protein sequence ID" value="QNL99696.1"/>
    <property type="molecule type" value="Genomic_DNA"/>
</dbReference>